<dbReference type="WBParaSite" id="SSLN_0001324701-mRNA-1">
    <property type="protein sequence ID" value="SSLN_0001324701-mRNA-1"/>
    <property type="gene ID" value="SSLN_0001324701"/>
</dbReference>
<accession>A0A183T8G0</accession>
<evidence type="ECO:0000313" key="5">
    <source>
        <dbReference type="Proteomes" id="UP000275846"/>
    </source>
</evidence>
<reference evidence="6" key="1">
    <citation type="submission" date="2016-06" db="UniProtKB">
        <authorList>
            <consortium name="WormBaseParasite"/>
        </authorList>
    </citation>
    <scope>IDENTIFICATION</scope>
</reference>
<evidence type="ECO:0000256" key="2">
    <source>
        <dbReference type="SAM" id="MobiDB-lite"/>
    </source>
</evidence>
<dbReference type="EMBL" id="UYSU01037515">
    <property type="protein sequence ID" value="VDL99143.1"/>
    <property type="molecule type" value="Genomic_DNA"/>
</dbReference>
<feature type="region of interest" description="Disordered" evidence="2">
    <location>
        <begin position="292"/>
        <end position="332"/>
    </location>
</feature>
<feature type="compositionally biased region" description="Basic and acidic residues" evidence="2">
    <location>
        <begin position="308"/>
        <end position="317"/>
    </location>
</feature>
<organism evidence="6">
    <name type="scientific">Schistocephalus solidus</name>
    <name type="common">Tapeworm</name>
    <dbReference type="NCBI Taxonomy" id="70667"/>
    <lineage>
        <taxon>Eukaryota</taxon>
        <taxon>Metazoa</taxon>
        <taxon>Spiralia</taxon>
        <taxon>Lophotrochozoa</taxon>
        <taxon>Platyhelminthes</taxon>
        <taxon>Cestoda</taxon>
        <taxon>Eucestoda</taxon>
        <taxon>Diphyllobothriidea</taxon>
        <taxon>Diphyllobothriidae</taxon>
        <taxon>Schistocephalus</taxon>
    </lineage>
</organism>
<reference evidence="4 5" key="2">
    <citation type="submission" date="2018-11" db="EMBL/GenBank/DDBJ databases">
        <authorList>
            <consortium name="Pathogen Informatics"/>
        </authorList>
    </citation>
    <scope>NUCLEOTIDE SEQUENCE [LARGE SCALE GENOMIC DNA]</scope>
    <source>
        <strain evidence="4 5">NST_G2</strain>
    </source>
</reference>
<keyword evidence="1" id="KW-0863">Zinc-finger</keyword>
<dbReference type="Gene3D" id="2.60.60.20">
    <property type="entry name" value="PLAT/LH2 domain"/>
    <property type="match status" value="1"/>
</dbReference>
<dbReference type="InterPro" id="IPR013087">
    <property type="entry name" value="Znf_C2H2_type"/>
</dbReference>
<evidence type="ECO:0000259" key="3">
    <source>
        <dbReference type="PROSITE" id="PS50157"/>
    </source>
</evidence>
<dbReference type="InterPro" id="IPR036236">
    <property type="entry name" value="Znf_C2H2_sf"/>
</dbReference>
<dbReference type="STRING" id="70667.A0A183T8G0"/>
<dbReference type="SUPFAM" id="SSF57667">
    <property type="entry name" value="beta-beta-alpha zinc fingers"/>
    <property type="match status" value="1"/>
</dbReference>
<dbReference type="SMART" id="SM00355">
    <property type="entry name" value="ZnF_C2H2"/>
    <property type="match status" value="2"/>
</dbReference>
<gene>
    <name evidence="4" type="ORF">SSLN_LOCUS12758</name>
</gene>
<dbReference type="Proteomes" id="UP000275846">
    <property type="component" value="Unassembled WGS sequence"/>
</dbReference>
<keyword evidence="1" id="KW-0479">Metal-binding</keyword>
<dbReference type="Gene3D" id="3.30.160.60">
    <property type="entry name" value="Classic Zinc Finger"/>
    <property type="match status" value="1"/>
</dbReference>
<feature type="domain" description="C2H2-type" evidence="3">
    <location>
        <begin position="409"/>
        <end position="437"/>
    </location>
</feature>
<keyword evidence="1" id="KW-0862">Zinc</keyword>
<evidence type="ECO:0000256" key="1">
    <source>
        <dbReference type="PROSITE-ProRule" id="PRU00042"/>
    </source>
</evidence>
<dbReference type="OrthoDB" id="5322100at2759"/>
<dbReference type="GO" id="GO:0008270">
    <property type="term" value="F:zinc ion binding"/>
    <property type="evidence" value="ECO:0007669"/>
    <property type="project" value="UniProtKB-KW"/>
</dbReference>
<dbReference type="AlphaFoldDB" id="A0A183T8G0"/>
<sequence length="506" mass="55918">MQISLRGIGPIFKIRLEVNPVDESELPYWGVQQVAFKNDLNQKRLLFDFIGRSFVSTYGNCQLAREQLLSSKSYEDTPGNVLPSQLLRDDGRDPSVGLVLYRIKLAVLSTRETHSHLTDSAPVPHLALFGEFGDTGRRPVALVNPKNDTIQANTDKPLQIYESLIEAVYIGNLKNCILGPVEEEETTNSHYLFTGVVVIDPLTGEEYKLPAQAWLAHRRVNHFKEVSLIPSDRDLDIPESISDTSEAEERLQVGFFPAAIPRETVTTGGLNQVRASGVVCASTPDLERLLEPSQEAESLPSQQPPQKPEAEMARQDAGHGSPGADRNPQHPRHVEASATAMEWPPGEDGRRATAQTTFLRRCRYGCLADRETISQYSSPVIPTIATTTAFAAATAVTTNTTTSDGNSLLNCPQCDRTFTSRIGLVDHLRIYHTETGEPVPEAPTHSRDRRLHCPCCPCTFTHRMGLFGHMRIHDSGVHRNVDYTDTSCIPSAPAILTVTATPHYHE</sequence>
<proteinExistence type="predicted"/>
<protein>
    <submittedName>
        <fullName evidence="6">C2H2-type domain-containing protein</fullName>
    </submittedName>
</protein>
<dbReference type="PROSITE" id="PS00028">
    <property type="entry name" value="ZINC_FINGER_C2H2_1"/>
    <property type="match status" value="2"/>
</dbReference>
<evidence type="ECO:0000313" key="6">
    <source>
        <dbReference type="WBParaSite" id="SSLN_0001324701-mRNA-1"/>
    </source>
</evidence>
<dbReference type="PROSITE" id="PS50157">
    <property type="entry name" value="ZINC_FINGER_C2H2_2"/>
    <property type="match status" value="1"/>
</dbReference>
<name>A0A183T8G0_SCHSO</name>
<evidence type="ECO:0000313" key="4">
    <source>
        <dbReference type="EMBL" id="VDL99143.1"/>
    </source>
</evidence>
<keyword evidence="5" id="KW-1185">Reference proteome</keyword>